<dbReference type="Gene3D" id="2.60.120.10">
    <property type="entry name" value="Jelly Rolls"/>
    <property type="match status" value="1"/>
</dbReference>
<reference evidence="2 3" key="1">
    <citation type="submission" date="2016-07" db="EMBL/GenBank/DDBJ databases">
        <title>Genomic analysis of zinc-resistant bacterium Mucilaginibacter pedocola TBZ30.</title>
        <authorList>
            <person name="Huang J."/>
            <person name="Tang J."/>
        </authorList>
    </citation>
    <scope>NUCLEOTIDE SEQUENCE [LARGE SCALE GENOMIC DNA]</scope>
    <source>
        <strain evidence="2 3">TBZ30</strain>
    </source>
</reference>
<organism evidence="2 3">
    <name type="scientific">Mucilaginibacter pedocola</name>
    <dbReference type="NCBI Taxonomy" id="1792845"/>
    <lineage>
        <taxon>Bacteria</taxon>
        <taxon>Pseudomonadati</taxon>
        <taxon>Bacteroidota</taxon>
        <taxon>Sphingobacteriia</taxon>
        <taxon>Sphingobacteriales</taxon>
        <taxon>Sphingobacteriaceae</taxon>
        <taxon>Mucilaginibacter</taxon>
    </lineage>
</organism>
<evidence type="ECO:0000313" key="3">
    <source>
        <dbReference type="Proteomes" id="UP000189739"/>
    </source>
</evidence>
<dbReference type="InterPro" id="IPR014710">
    <property type="entry name" value="RmlC-like_jellyroll"/>
</dbReference>
<proteinExistence type="predicted"/>
<dbReference type="AlphaFoldDB" id="A0A1S9PFF6"/>
<gene>
    <name evidence="2" type="ORF">BC343_05610</name>
</gene>
<dbReference type="CDD" id="cd00038">
    <property type="entry name" value="CAP_ED"/>
    <property type="match status" value="1"/>
</dbReference>
<dbReference type="SUPFAM" id="SSF51206">
    <property type="entry name" value="cAMP-binding domain-like"/>
    <property type="match status" value="1"/>
</dbReference>
<dbReference type="InterPro" id="IPR000595">
    <property type="entry name" value="cNMP-bd_dom"/>
</dbReference>
<dbReference type="PROSITE" id="PS50042">
    <property type="entry name" value="CNMP_BINDING_3"/>
    <property type="match status" value="1"/>
</dbReference>
<dbReference type="OrthoDB" id="1092431at2"/>
<comment type="caution">
    <text evidence="2">The sequence shown here is derived from an EMBL/GenBank/DDBJ whole genome shotgun (WGS) entry which is preliminary data.</text>
</comment>
<name>A0A1S9PFF6_9SPHI</name>
<evidence type="ECO:0000313" key="2">
    <source>
        <dbReference type="EMBL" id="OOQ59639.1"/>
    </source>
</evidence>
<evidence type="ECO:0000259" key="1">
    <source>
        <dbReference type="PROSITE" id="PS50042"/>
    </source>
</evidence>
<feature type="domain" description="Cyclic nucleotide-binding" evidence="1">
    <location>
        <begin position="15"/>
        <end position="115"/>
    </location>
</feature>
<dbReference type="STRING" id="1792845.BC343_05610"/>
<dbReference type="InterPro" id="IPR018490">
    <property type="entry name" value="cNMP-bd_dom_sf"/>
</dbReference>
<dbReference type="Proteomes" id="UP000189739">
    <property type="component" value="Unassembled WGS sequence"/>
</dbReference>
<keyword evidence="3" id="KW-1185">Reference proteome</keyword>
<protein>
    <submittedName>
        <fullName evidence="2">Cyclic nucleotide-binding protein</fullName>
    </submittedName>
</protein>
<dbReference type="EMBL" id="MBTF01000012">
    <property type="protein sequence ID" value="OOQ59639.1"/>
    <property type="molecule type" value="Genomic_DNA"/>
</dbReference>
<sequence>MFHPFVIYLSQKGTLTNSELEHIEQASVQKKLRKGQYLLEEGTVSNFVGFVVKGSFRLFRVADDGTEHIMKFAIENWWISDFTSFMSSRPSQCYIEALENSELIWFSKEKWEQLLATIPTFKQIIEELTARNFEAHQNRIFSNISESAEERYDNFVRQYPTLYNRVPLYMIASFLGLTRETLSRVRKQAVKKPA</sequence>
<dbReference type="RefSeq" id="WP_078348389.1">
    <property type="nucleotide sequence ID" value="NZ_MBTF01000012.1"/>
</dbReference>
<dbReference type="Pfam" id="PF00027">
    <property type="entry name" value="cNMP_binding"/>
    <property type="match status" value="1"/>
</dbReference>
<accession>A0A1S9PFF6</accession>